<dbReference type="EMBL" id="GL379904">
    <property type="protein sequence ID" value="EGT33311.1"/>
    <property type="molecule type" value="Genomic_DNA"/>
</dbReference>
<evidence type="ECO:0000313" key="1">
    <source>
        <dbReference type="EMBL" id="EGT33311.1"/>
    </source>
</evidence>
<organism evidence="2">
    <name type="scientific">Caenorhabditis brenneri</name>
    <name type="common">Nematode worm</name>
    <dbReference type="NCBI Taxonomy" id="135651"/>
    <lineage>
        <taxon>Eukaryota</taxon>
        <taxon>Metazoa</taxon>
        <taxon>Ecdysozoa</taxon>
        <taxon>Nematoda</taxon>
        <taxon>Chromadorea</taxon>
        <taxon>Rhabditida</taxon>
        <taxon>Rhabditina</taxon>
        <taxon>Rhabditomorpha</taxon>
        <taxon>Rhabditoidea</taxon>
        <taxon>Rhabditidae</taxon>
        <taxon>Peloderinae</taxon>
        <taxon>Caenorhabditis</taxon>
    </lineage>
</organism>
<sequence length="131" mass="15470">MNEPQVPQCTDTQCPFYTYRAQLYTMVLNQFNANKYRGMRLYRHQGWSFPTPDWTSDNYEERLMQCSILKLEELMKVYLEGACELNRLEKQYGIPKGSSGTTKKADNTSRKFWKIIKEKCLTVKKKVFEGS</sequence>
<keyword evidence="2" id="KW-1185">Reference proteome</keyword>
<evidence type="ECO:0000313" key="2">
    <source>
        <dbReference type="Proteomes" id="UP000008068"/>
    </source>
</evidence>
<proteinExistence type="predicted"/>
<accession>G0NL91</accession>
<dbReference type="Proteomes" id="UP000008068">
    <property type="component" value="Unassembled WGS sequence"/>
</dbReference>
<dbReference type="HOGENOM" id="CLU_2051715_0_0_1"/>
<protein>
    <submittedName>
        <fullName evidence="1">Uncharacterized protein</fullName>
    </submittedName>
</protein>
<name>G0NL91_CAEBE</name>
<gene>
    <name evidence="1" type="ORF">CAEBREN_06452</name>
</gene>
<reference evidence="2" key="1">
    <citation type="submission" date="2011-07" db="EMBL/GenBank/DDBJ databases">
        <authorList>
            <consortium name="Caenorhabditis brenneri Sequencing and Analysis Consortium"/>
            <person name="Wilson R.K."/>
        </authorList>
    </citation>
    <scope>NUCLEOTIDE SEQUENCE [LARGE SCALE GENOMIC DNA]</scope>
    <source>
        <strain evidence="2">PB2801</strain>
    </source>
</reference>
<dbReference type="AlphaFoldDB" id="G0NL91"/>
<dbReference type="InParanoid" id="G0NL91"/>